<name>A0A3R7J1Q8_9ACTN</name>
<keyword evidence="3" id="KW-1185">Reference proteome</keyword>
<dbReference type="AlphaFoldDB" id="A0A3R7J1Q8"/>
<organism evidence="2 3">
    <name type="scientific">Streptomyces xinghaiensis</name>
    <dbReference type="NCBI Taxonomy" id="1038928"/>
    <lineage>
        <taxon>Bacteria</taxon>
        <taxon>Bacillati</taxon>
        <taxon>Actinomycetota</taxon>
        <taxon>Actinomycetes</taxon>
        <taxon>Kitasatosporales</taxon>
        <taxon>Streptomycetaceae</taxon>
        <taxon>Streptomyces</taxon>
    </lineage>
</organism>
<proteinExistence type="predicted"/>
<sequence length="100" mass="10677">MGAPCGVPDGYVSDGSAGDVVGDGAREPAGASSRSVADPSEERPSEERPFAERLFARLFPWLFSRPLSWLFGCVIPRVFPCPFDWLLALPSAAPLACLLP</sequence>
<dbReference type="EMBL" id="JNAD02000009">
    <property type="protein sequence ID" value="RKM94046.1"/>
    <property type="molecule type" value="Genomic_DNA"/>
</dbReference>
<protein>
    <submittedName>
        <fullName evidence="2">Uncharacterized protein</fullName>
    </submittedName>
</protein>
<dbReference type="Proteomes" id="UP000028058">
    <property type="component" value="Unassembled WGS sequence"/>
</dbReference>
<accession>A0A3R7J1Q8</accession>
<evidence type="ECO:0000256" key="1">
    <source>
        <dbReference type="SAM" id="MobiDB-lite"/>
    </source>
</evidence>
<reference evidence="2 3" key="1">
    <citation type="journal article" date="2014" name="Genome Announc.">
        <title>Draft Genome Sequence of Streptomyces fradiae ATCC 19609, a Strain Highly Sensitive to Antibiotics.</title>
        <authorList>
            <person name="Bekker O.B."/>
            <person name="Klimina K.M."/>
            <person name="Vatlin A.A."/>
            <person name="Zakharevich N.V."/>
            <person name="Kasianov A.S."/>
            <person name="Danilenko V.N."/>
        </authorList>
    </citation>
    <scope>NUCLEOTIDE SEQUENCE [LARGE SCALE GENOMIC DNA]</scope>
    <source>
        <strain evidence="2 3">ATCC 19609</strain>
    </source>
</reference>
<evidence type="ECO:0000313" key="3">
    <source>
        <dbReference type="Proteomes" id="UP000028058"/>
    </source>
</evidence>
<feature type="compositionally biased region" description="Low complexity" evidence="1">
    <location>
        <begin position="9"/>
        <end position="23"/>
    </location>
</feature>
<gene>
    <name evidence="2" type="ORF">SFRA_019815</name>
</gene>
<evidence type="ECO:0000313" key="2">
    <source>
        <dbReference type="EMBL" id="RKM94046.1"/>
    </source>
</evidence>
<comment type="caution">
    <text evidence="2">The sequence shown here is derived from an EMBL/GenBank/DDBJ whole genome shotgun (WGS) entry which is preliminary data.</text>
</comment>
<feature type="region of interest" description="Disordered" evidence="1">
    <location>
        <begin position="1"/>
        <end position="48"/>
    </location>
</feature>